<accession>A0A242MPZ7</accession>
<comment type="subcellular location">
    <subcellularLocation>
        <location evidence="1">Fimbrium</location>
    </subcellularLocation>
</comment>
<evidence type="ECO:0000313" key="7">
    <source>
        <dbReference type="Proteomes" id="UP000194546"/>
    </source>
</evidence>
<gene>
    <name evidence="6" type="ORF">PAMC26510_19180</name>
</gene>
<evidence type="ECO:0000259" key="5">
    <source>
        <dbReference type="Pfam" id="PF22003"/>
    </source>
</evidence>
<organism evidence="6 7">
    <name type="scientific">Caballeronia sordidicola</name>
    <name type="common">Burkholderia sordidicola</name>
    <dbReference type="NCBI Taxonomy" id="196367"/>
    <lineage>
        <taxon>Bacteria</taxon>
        <taxon>Pseudomonadati</taxon>
        <taxon>Pseudomonadota</taxon>
        <taxon>Betaproteobacteria</taxon>
        <taxon>Burkholderiales</taxon>
        <taxon>Burkholderiaceae</taxon>
        <taxon>Caballeronia</taxon>
    </lineage>
</organism>
<dbReference type="InterPro" id="IPR008966">
    <property type="entry name" value="Adhesion_dom_sf"/>
</dbReference>
<feature type="domain" description="Fimbrial-type adhesion" evidence="4">
    <location>
        <begin position="256"/>
        <end position="396"/>
    </location>
</feature>
<dbReference type="GO" id="GO:0009289">
    <property type="term" value="C:pilus"/>
    <property type="evidence" value="ECO:0007669"/>
    <property type="project" value="UniProtKB-SubCell"/>
</dbReference>
<dbReference type="Pfam" id="PF22003">
    <property type="entry name" value="MrkDrd"/>
    <property type="match status" value="1"/>
</dbReference>
<dbReference type="PANTHER" id="PTHR33420:SF14">
    <property type="entry name" value="TYPE 1 FIMBRIN D-MANNOSE SPECIFIC ADHESIN"/>
    <property type="match status" value="1"/>
</dbReference>
<evidence type="ECO:0000256" key="2">
    <source>
        <dbReference type="ARBA" id="ARBA00006671"/>
    </source>
</evidence>
<dbReference type="InterPro" id="IPR050263">
    <property type="entry name" value="Bact_Fimbrial_Adh_Pro"/>
</dbReference>
<protein>
    <submittedName>
        <fullName evidence="6">Fimbrial protein</fullName>
    </submittedName>
</protein>
<feature type="domain" description="MrkD-like receptor binding" evidence="5">
    <location>
        <begin position="115"/>
        <end position="237"/>
    </location>
</feature>
<evidence type="ECO:0000256" key="3">
    <source>
        <dbReference type="ARBA" id="ARBA00023263"/>
    </source>
</evidence>
<comment type="caution">
    <text evidence="6">The sequence shown here is derived from an EMBL/GenBank/DDBJ whole genome shotgun (WGS) entry which is preliminary data.</text>
</comment>
<dbReference type="InterPro" id="IPR000259">
    <property type="entry name" value="Adhesion_dom_fimbrial"/>
</dbReference>
<dbReference type="InterPro" id="IPR054160">
    <property type="entry name" value="MrkD_recept-bd"/>
</dbReference>
<evidence type="ECO:0000256" key="1">
    <source>
        <dbReference type="ARBA" id="ARBA00004561"/>
    </source>
</evidence>
<dbReference type="Pfam" id="PF00419">
    <property type="entry name" value="Fimbrial"/>
    <property type="match status" value="1"/>
</dbReference>
<dbReference type="GO" id="GO:0043709">
    <property type="term" value="P:cell adhesion involved in single-species biofilm formation"/>
    <property type="evidence" value="ECO:0007669"/>
    <property type="project" value="TreeGrafter"/>
</dbReference>
<dbReference type="PANTHER" id="PTHR33420">
    <property type="entry name" value="FIMBRIAL SUBUNIT ELFA-RELATED"/>
    <property type="match status" value="1"/>
</dbReference>
<dbReference type="InterPro" id="IPR036937">
    <property type="entry name" value="Adhesion_dom_fimbrial_sf"/>
</dbReference>
<proteinExistence type="inferred from homology"/>
<dbReference type="AlphaFoldDB" id="A0A242MPZ7"/>
<keyword evidence="3" id="KW-0281">Fimbrium</keyword>
<name>A0A242MPZ7_CABSO</name>
<dbReference type="Gene3D" id="2.60.40.3310">
    <property type="match status" value="1"/>
</dbReference>
<sequence>MSSSELKFSPTMRLHRNTISLPPLKLAPGVSNGSDYMKIYTQLRRPRRYCVTLISTQSFKETRSMHPRNNICKVLASAACLLGLGAASLDADASCSFADPQTAHVYTITIPPQSLSRDVPVGTVLYKGEVPTIPVSGLYAWCAAPGTYLKLAPGSALISSTNNVFTYATNIDGIGIRFYEGSNGNRGSYYGPGITGNWVGSWNYSNSYYGVEIVRTQPSGVGPSSGTVAATAYATFTLDQLLVATIQFTPFEVGVQTCTVTTPSINVDMPRAHTRDLPTVNSTYGDTTFNMGLNCAAGIKVAMTITDASQPNNTSTTLSLGHDSTASGVGYQIVNGGVPIAFGPDSAVTGTANQFVIVPLSVSGAYSIPLVGRYVRTGTMVPGSAKAYATFTMSYQ</sequence>
<evidence type="ECO:0000313" key="6">
    <source>
        <dbReference type="EMBL" id="OTP73399.1"/>
    </source>
</evidence>
<evidence type="ECO:0000259" key="4">
    <source>
        <dbReference type="Pfam" id="PF00419"/>
    </source>
</evidence>
<dbReference type="Gene3D" id="2.60.40.1090">
    <property type="entry name" value="Fimbrial-type adhesion domain"/>
    <property type="match status" value="1"/>
</dbReference>
<dbReference type="SUPFAM" id="SSF49401">
    <property type="entry name" value="Bacterial adhesins"/>
    <property type="match status" value="1"/>
</dbReference>
<dbReference type="Proteomes" id="UP000194546">
    <property type="component" value="Unassembled WGS sequence"/>
</dbReference>
<comment type="similarity">
    <text evidence="2">Belongs to the fimbrial protein family.</text>
</comment>
<reference evidence="6 7" key="1">
    <citation type="submission" date="2017-03" db="EMBL/GenBank/DDBJ databases">
        <title>Genome analysis of strain PAMC 26510.</title>
        <authorList>
            <person name="Oh H.-M."/>
            <person name="Yang J.-A."/>
        </authorList>
    </citation>
    <scope>NUCLEOTIDE SEQUENCE [LARGE SCALE GENOMIC DNA]</scope>
    <source>
        <strain evidence="6 7">PAMC 26510</strain>
    </source>
</reference>
<dbReference type="EMBL" id="NBTY01000100">
    <property type="protein sequence ID" value="OTP73399.1"/>
    <property type="molecule type" value="Genomic_DNA"/>
</dbReference>